<dbReference type="SUPFAM" id="SSF159888">
    <property type="entry name" value="YdhG-like"/>
    <property type="match status" value="1"/>
</dbReference>
<organism evidence="2 3">
    <name type="scientific">Herbiconiux oxytropis</name>
    <dbReference type="NCBI Taxonomy" id="2970915"/>
    <lineage>
        <taxon>Bacteria</taxon>
        <taxon>Bacillati</taxon>
        <taxon>Actinomycetota</taxon>
        <taxon>Actinomycetes</taxon>
        <taxon>Micrococcales</taxon>
        <taxon>Microbacteriaceae</taxon>
        <taxon>Herbiconiux</taxon>
    </lineage>
</organism>
<dbReference type="Pfam" id="PF08818">
    <property type="entry name" value="DUF1801"/>
    <property type="match status" value="1"/>
</dbReference>
<keyword evidence="3" id="KW-1185">Reference proteome</keyword>
<proteinExistence type="predicted"/>
<evidence type="ECO:0000313" key="2">
    <source>
        <dbReference type="EMBL" id="MCS5727326.1"/>
    </source>
</evidence>
<feature type="domain" description="YdhG-like" evidence="1">
    <location>
        <begin position="21"/>
        <end position="113"/>
    </location>
</feature>
<protein>
    <submittedName>
        <fullName evidence="2">DUF1801 domain-containing protein</fullName>
    </submittedName>
</protein>
<comment type="caution">
    <text evidence="2">The sequence shown here is derived from an EMBL/GenBank/DDBJ whole genome shotgun (WGS) entry which is preliminary data.</text>
</comment>
<dbReference type="Proteomes" id="UP001165587">
    <property type="component" value="Unassembled WGS sequence"/>
</dbReference>
<dbReference type="EMBL" id="JANLCK010000010">
    <property type="protein sequence ID" value="MCS5727326.1"/>
    <property type="molecule type" value="Genomic_DNA"/>
</dbReference>
<evidence type="ECO:0000313" key="3">
    <source>
        <dbReference type="Proteomes" id="UP001165587"/>
    </source>
</evidence>
<dbReference type="RefSeq" id="WP_259530318.1">
    <property type="nucleotide sequence ID" value="NZ_JANLCK010000010.1"/>
</dbReference>
<evidence type="ECO:0000259" key="1">
    <source>
        <dbReference type="Pfam" id="PF08818"/>
    </source>
</evidence>
<name>A0AA42BVJ4_9MICO</name>
<dbReference type="AlphaFoldDB" id="A0AA42BVJ4"/>
<accession>A0AA42BVJ4</accession>
<dbReference type="Gene3D" id="3.90.1150.200">
    <property type="match status" value="1"/>
</dbReference>
<gene>
    <name evidence="2" type="ORF">N1028_15630</name>
</gene>
<dbReference type="InterPro" id="IPR014922">
    <property type="entry name" value="YdhG-like"/>
</dbReference>
<sequence>MPEQAAESVEEYIASFPPEVRRRLEELRALVRGALPGAEESIGYGMPTYSYDGRHLTFFAGWKSHLALYAVHSFAGDDARLEADIAPYRSGKDTVKLPVKDELPGELITRVVAALRAKRNAPRA</sequence>
<reference evidence="2" key="1">
    <citation type="submission" date="2022-08" db="EMBL/GenBank/DDBJ databases">
        <authorList>
            <person name="Deng Y."/>
            <person name="Han X.-F."/>
            <person name="Zhang Y.-Q."/>
        </authorList>
    </citation>
    <scope>NUCLEOTIDE SEQUENCE</scope>
    <source>
        <strain evidence="2">CPCC 203407</strain>
    </source>
</reference>